<evidence type="ECO:0000259" key="1">
    <source>
        <dbReference type="Pfam" id="PF18828"/>
    </source>
</evidence>
<reference evidence="2 3" key="1">
    <citation type="submission" date="2021-01" db="EMBL/GenBank/DDBJ databases">
        <title>Genomic Encyclopedia of Type Strains, Phase IV (KMG-IV): sequencing the most valuable type-strain genomes for metagenomic binning, comparative biology and taxonomic classification.</title>
        <authorList>
            <person name="Goeker M."/>
        </authorList>
    </citation>
    <scope>NUCLEOTIDE SEQUENCE [LARGE SCALE GENOMIC DNA]</scope>
    <source>
        <strain evidence="2 3">DSM 25890</strain>
    </source>
</reference>
<name>A0ABS2NTJ1_9FIRM</name>
<accession>A0ABS2NTJ1</accession>
<dbReference type="EMBL" id="JAFBEE010000028">
    <property type="protein sequence ID" value="MBM7616226.1"/>
    <property type="molecule type" value="Genomic_DNA"/>
</dbReference>
<evidence type="ECO:0000313" key="2">
    <source>
        <dbReference type="EMBL" id="MBM7616226.1"/>
    </source>
</evidence>
<dbReference type="RefSeq" id="WP_204404231.1">
    <property type="nucleotide sequence ID" value="NZ_JAFBEE010000028.1"/>
</dbReference>
<organism evidence="2 3">
    <name type="scientific">Alkaliphilus hydrothermalis</name>
    <dbReference type="NCBI Taxonomy" id="1482730"/>
    <lineage>
        <taxon>Bacteria</taxon>
        <taxon>Bacillati</taxon>
        <taxon>Bacillota</taxon>
        <taxon>Clostridia</taxon>
        <taxon>Peptostreptococcales</taxon>
        <taxon>Natronincolaceae</taxon>
        <taxon>Alkaliphilus</taxon>
    </lineage>
</organism>
<protein>
    <recommendedName>
        <fullName evidence="1">Large polyvalent-protein-associated domain-containing protein</fullName>
    </recommendedName>
</protein>
<evidence type="ECO:0000313" key="3">
    <source>
        <dbReference type="Proteomes" id="UP001314796"/>
    </source>
</evidence>
<keyword evidence="3" id="KW-1185">Reference proteome</keyword>
<dbReference type="InterPro" id="IPR040512">
    <property type="entry name" value="LPD15"/>
</dbReference>
<gene>
    <name evidence="2" type="ORF">JOC73_002808</name>
</gene>
<proteinExistence type="predicted"/>
<feature type="domain" description="Large polyvalent-protein-associated" evidence="1">
    <location>
        <begin position="1"/>
        <end position="83"/>
    </location>
</feature>
<comment type="caution">
    <text evidence="2">The sequence shown here is derived from an EMBL/GenBank/DDBJ whole genome shotgun (WGS) entry which is preliminary data.</text>
</comment>
<sequence length="91" mass="10915">MKLPELVEEIQQDLEAGSHSFVIYQVGRQWKYELYDNTNIESIEASEKKFFYIKNNVDDTAILVNGKRDFDDFDLKYLQNQIKKMKAKKRY</sequence>
<dbReference type="Pfam" id="PF18828">
    <property type="entry name" value="LPD15"/>
    <property type="match status" value="1"/>
</dbReference>
<dbReference type="Proteomes" id="UP001314796">
    <property type="component" value="Unassembled WGS sequence"/>
</dbReference>